<keyword evidence="10" id="KW-1185">Reference proteome</keyword>
<dbReference type="Proteomes" id="UP000184076">
    <property type="component" value="Unassembled WGS sequence"/>
</dbReference>
<evidence type="ECO:0000256" key="2">
    <source>
        <dbReference type="ARBA" id="ARBA00022448"/>
    </source>
</evidence>
<dbReference type="EMBL" id="FQVB01000021">
    <property type="protein sequence ID" value="SHF57340.1"/>
    <property type="molecule type" value="Genomic_DNA"/>
</dbReference>
<dbReference type="GO" id="GO:0005886">
    <property type="term" value="C:plasma membrane"/>
    <property type="evidence" value="ECO:0007669"/>
    <property type="project" value="UniProtKB-SubCell"/>
</dbReference>
<name>A0A1M5CRE8_9BACT</name>
<feature type="domain" description="ABC transmembrane type-1" evidence="8">
    <location>
        <begin position="104"/>
        <end position="318"/>
    </location>
</feature>
<keyword evidence="5 7" id="KW-1133">Transmembrane helix</keyword>
<accession>A0A1M5CRE8</accession>
<evidence type="ECO:0000256" key="1">
    <source>
        <dbReference type="ARBA" id="ARBA00004651"/>
    </source>
</evidence>
<dbReference type="AlphaFoldDB" id="A0A1M5CRE8"/>
<dbReference type="PANTHER" id="PTHR30465">
    <property type="entry name" value="INNER MEMBRANE ABC TRANSPORTER"/>
    <property type="match status" value="1"/>
</dbReference>
<dbReference type="GO" id="GO:0055085">
    <property type="term" value="P:transmembrane transport"/>
    <property type="evidence" value="ECO:0007669"/>
    <property type="project" value="InterPro"/>
</dbReference>
<dbReference type="SUPFAM" id="SSF161098">
    <property type="entry name" value="MetI-like"/>
    <property type="match status" value="1"/>
</dbReference>
<keyword evidence="2 7" id="KW-0813">Transport</keyword>
<proteinExistence type="inferred from homology"/>
<dbReference type="InterPro" id="IPR000515">
    <property type="entry name" value="MetI-like"/>
</dbReference>
<evidence type="ECO:0000256" key="4">
    <source>
        <dbReference type="ARBA" id="ARBA00022692"/>
    </source>
</evidence>
<dbReference type="Pfam" id="PF19300">
    <property type="entry name" value="BPD_transp_1_N"/>
    <property type="match status" value="1"/>
</dbReference>
<feature type="transmembrane region" description="Helical" evidence="7">
    <location>
        <begin position="299"/>
        <end position="325"/>
    </location>
</feature>
<dbReference type="Pfam" id="PF00528">
    <property type="entry name" value="BPD_transp_1"/>
    <property type="match status" value="1"/>
</dbReference>
<dbReference type="RefSeq" id="WP_073039514.1">
    <property type="nucleotide sequence ID" value="NZ_FQVB01000021.1"/>
</dbReference>
<evidence type="ECO:0000256" key="6">
    <source>
        <dbReference type="ARBA" id="ARBA00023136"/>
    </source>
</evidence>
<keyword evidence="4 7" id="KW-0812">Transmembrane</keyword>
<dbReference type="InterPro" id="IPR035906">
    <property type="entry name" value="MetI-like_sf"/>
</dbReference>
<evidence type="ECO:0000256" key="7">
    <source>
        <dbReference type="RuleBase" id="RU363032"/>
    </source>
</evidence>
<evidence type="ECO:0000313" key="10">
    <source>
        <dbReference type="Proteomes" id="UP000184076"/>
    </source>
</evidence>
<evidence type="ECO:0000259" key="8">
    <source>
        <dbReference type="PROSITE" id="PS50928"/>
    </source>
</evidence>
<comment type="similarity">
    <text evidence="7">Belongs to the binding-protein-dependent transport system permease family.</text>
</comment>
<evidence type="ECO:0000256" key="3">
    <source>
        <dbReference type="ARBA" id="ARBA00022475"/>
    </source>
</evidence>
<feature type="transmembrane region" description="Helical" evidence="7">
    <location>
        <begin position="140"/>
        <end position="164"/>
    </location>
</feature>
<feature type="transmembrane region" description="Helical" evidence="7">
    <location>
        <begin position="106"/>
        <end position="128"/>
    </location>
</feature>
<feature type="transmembrane region" description="Helical" evidence="7">
    <location>
        <begin position="254"/>
        <end position="279"/>
    </location>
</feature>
<dbReference type="OrthoDB" id="9778910at2"/>
<dbReference type="Gene3D" id="1.10.3720.10">
    <property type="entry name" value="MetI-like"/>
    <property type="match status" value="1"/>
</dbReference>
<sequence length="332" mass="37479">MRAYLLKRLLQIVPTLLGITFITFCIIQLAPGNPAVLKLQMASQGEMADTAYAKQVIEQTKKLYGLDKPLPVQYLLWVKRVFTFDFGTSFKDHRKVWDKIAERLPITIQINVISIFLVYLIAIPFGIYSATHPETLTDKALTLLFFFLYSLPNFWVAVLLIMLFGGGDFWDVFPVYGIASVGAETWPWWQQLLDRLWHLALPVTCLTYGGLAYLSRLTRAELLEVIREDYVRTARAKGLSERVVIFKHAFRNALLPIITLLAFLLPAMFGGSVIIESIFSIPGMGQLGFEAVLSRDYPVIMAITTLSALLTLVGLLLSDLLYAVLDPRIQLD</sequence>
<keyword evidence="3" id="KW-1003">Cell membrane</keyword>
<evidence type="ECO:0000256" key="5">
    <source>
        <dbReference type="ARBA" id="ARBA00022989"/>
    </source>
</evidence>
<dbReference type="PROSITE" id="PS50928">
    <property type="entry name" value="ABC_TM1"/>
    <property type="match status" value="1"/>
</dbReference>
<organism evidence="9 10">
    <name type="scientific">Desulfacinum infernum DSM 9756</name>
    <dbReference type="NCBI Taxonomy" id="1121391"/>
    <lineage>
        <taxon>Bacteria</taxon>
        <taxon>Pseudomonadati</taxon>
        <taxon>Thermodesulfobacteriota</taxon>
        <taxon>Syntrophobacteria</taxon>
        <taxon>Syntrophobacterales</taxon>
        <taxon>Syntrophobacteraceae</taxon>
        <taxon>Desulfacinum</taxon>
    </lineage>
</organism>
<keyword evidence="6 7" id="KW-0472">Membrane</keyword>
<reference evidence="10" key="1">
    <citation type="submission" date="2016-11" db="EMBL/GenBank/DDBJ databases">
        <authorList>
            <person name="Varghese N."/>
            <person name="Submissions S."/>
        </authorList>
    </citation>
    <scope>NUCLEOTIDE SEQUENCE [LARGE SCALE GENOMIC DNA]</scope>
    <source>
        <strain evidence="10">DSM 9756</strain>
    </source>
</reference>
<dbReference type="InterPro" id="IPR045621">
    <property type="entry name" value="BPD_transp_1_N"/>
</dbReference>
<dbReference type="PANTHER" id="PTHR30465:SF0">
    <property type="entry name" value="OLIGOPEPTIDE TRANSPORT SYSTEM PERMEASE PROTEIN APPB"/>
    <property type="match status" value="1"/>
</dbReference>
<dbReference type="STRING" id="1121391.SAMN02745206_02256"/>
<evidence type="ECO:0000313" key="9">
    <source>
        <dbReference type="EMBL" id="SHF57340.1"/>
    </source>
</evidence>
<dbReference type="CDD" id="cd06261">
    <property type="entry name" value="TM_PBP2"/>
    <property type="match status" value="1"/>
</dbReference>
<feature type="transmembrane region" description="Helical" evidence="7">
    <location>
        <begin position="196"/>
        <end position="214"/>
    </location>
</feature>
<feature type="transmembrane region" description="Helical" evidence="7">
    <location>
        <begin position="12"/>
        <end position="31"/>
    </location>
</feature>
<gene>
    <name evidence="9" type="ORF">SAMN02745206_02256</name>
</gene>
<protein>
    <submittedName>
        <fullName evidence="9">Peptide/nickel transport system permease protein</fullName>
    </submittedName>
</protein>
<comment type="subcellular location">
    <subcellularLocation>
        <location evidence="1 7">Cell membrane</location>
        <topology evidence="1 7">Multi-pass membrane protein</topology>
    </subcellularLocation>
</comment>